<reference evidence="2" key="1">
    <citation type="submission" date="2021-01" db="EMBL/GenBank/DDBJ databases">
        <authorList>
            <person name="Corre E."/>
            <person name="Pelletier E."/>
            <person name="Niang G."/>
            <person name="Scheremetjew M."/>
            <person name="Finn R."/>
            <person name="Kale V."/>
            <person name="Holt S."/>
            <person name="Cochrane G."/>
            <person name="Meng A."/>
            <person name="Brown T."/>
            <person name="Cohen L."/>
        </authorList>
    </citation>
    <scope>NUCLEOTIDE SEQUENCE</scope>
    <source>
        <strain evidence="2">CCMP3107</strain>
    </source>
</reference>
<dbReference type="PANTHER" id="PTHR34801:SF6">
    <property type="entry name" value="SLL1620 PROTEIN"/>
    <property type="match status" value="1"/>
</dbReference>
<dbReference type="InterPro" id="IPR010865">
    <property type="entry name" value="DUF1499"/>
</dbReference>
<organism evidence="2">
    <name type="scientific">Heterosigma akashiwo</name>
    <name type="common">Chromophytic alga</name>
    <name type="synonym">Heterosigma carterae</name>
    <dbReference type="NCBI Taxonomy" id="2829"/>
    <lineage>
        <taxon>Eukaryota</taxon>
        <taxon>Sar</taxon>
        <taxon>Stramenopiles</taxon>
        <taxon>Ochrophyta</taxon>
        <taxon>Raphidophyceae</taxon>
        <taxon>Chattonellales</taxon>
        <taxon>Chattonellaceae</taxon>
        <taxon>Heterosigma</taxon>
    </lineage>
</organism>
<evidence type="ECO:0000256" key="1">
    <source>
        <dbReference type="SAM" id="SignalP"/>
    </source>
</evidence>
<dbReference type="Pfam" id="PF07386">
    <property type="entry name" value="DUF1499"/>
    <property type="match status" value="1"/>
</dbReference>
<dbReference type="AlphaFoldDB" id="A0A7S3XUK8"/>
<feature type="signal peptide" evidence="1">
    <location>
        <begin position="1"/>
        <end position="21"/>
    </location>
</feature>
<evidence type="ECO:0000313" key="2">
    <source>
        <dbReference type="EMBL" id="CAE0632675.1"/>
    </source>
</evidence>
<sequence length="242" mass="26511">MFFKYFLQLIAVVTLISSTLGLALKISTTTSTPNGLKYSPAQQSPRNQVDRAGFLFSLSSVVALTTASPAFAAAEPPKTGIQRNGRLAACPNQGNCLSTSSIRSLDKFSSPWTFENTGDSIDEAWSKLVKIIKEDPLLKLEELDNEKFYLRATAKSAIPPTGLDDLEFLLRPEDKIATYRTASREAVYVGPVLLGDGGANQNRLDKLRYQLKWDVVGAGPVEQQKGLDRLKGSTSVDFIKYD</sequence>
<keyword evidence="1" id="KW-0732">Signal</keyword>
<proteinExistence type="predicted"/>
<dbReference type="PANTHER" id="PTHR34801">
    <property type="entry name" value="EXPRESSED PROTEIN"/>
    <property type="match status" value="1"/>
</dbReference>
<protein>
    <submittedName>
        <fullName evidence="2">Uncharacterized protein</fullName>
    </submittedName>
</protein>
<feature type="chain" id="PRO_5031321557" evidence="1">
    <location>
        <begin position="22"/>
        <end position="242"/>
    </location>
</feature>
<name>A0A7S3XUK8_HETAK</name>
<dbReference type="EMBL" id="HBIU01024574">
    <property type="protein sequence ID" value="CAE0632675.1"/>
    <property type="molecule type" value="Transcribed_RNA"/>
</dbReference>
<accession>A0A7S3XUK8</accession>
<gene>
    <name evidence="2" type="ORF">HAKA00212_LOCUS11385</name>
</gene>